<dbReference type="InterPro" id="IPR029058">
    <property type="entry name" value="AB_hydrolase_fold"/>
</dbReference>
<dbReference type="Gene3D" id="3.40.50.1820">
    <property type="entry name" value="alpha/beta hydrolase"/>
    <property type="match status" value="1"/>
</dbReference>
<reference evidence="1" key="1">
    <citation type="journal article" date="2021" name="PeerJ">
        <title>Extensive microbial diversity within the chicken gut microbiome revealed by metagenomics and culture.</title>
        <authorList>
            <person name="Gilroy R."/>
            <person name="Ravi A."/>
            <person name="Getino M."/>
            <person name="Pursley I."/>
            <person name="Horton D.L."/>
            <person name="Alikhan N.F."/>
            <person name="Baker D."/>
            <person name="Gharbi K."/>
            <person name="Hall N."/>
            <person name="Watson M."/>
            <person name="Adriaenssens E.M."/>
            <person name="Foster-Nyarko E."/>
            <person name="Jarju S."/>
            <person name="Secka A."/>
            <person name="Antonio M."/>
            <person name="Oren A."/>
            <person name="Chaudhuri R.R."/>
            <person name="La Ragione R."/>
            <person name="Hildebrand F."/>
            <person name="Pallen M.J."/>
        </authorList>
    </citation>
    <scope>NUCLEOTIDE SEQUENCE</scope>
    <source>
        <strain evidence="1">2239</strain>
    </source>
</reference>
<reference evidence="1" key="2">
    <citation type="submission" date="2021-04" db="EMBL/GenBank/DDBJ databases">
        <authorList>
            <person name="Gilroy R."/>
        </authorList>
    </citation>
    <scope>NUCLEOTIDE SEQUENCE</scope>
    <source>
        <strain evidence="1">2239</strain>
    </source>
</reference>
<dbReference type="Pfam" id="PF00756">
    <property type="entry name" value="Esterase"/>
    <property type="match status" value="1"/>
</dbReference>
<dbReference type="InterPro" id="IPR050583">
    <property type="entry name" value="Mycobacterial_A85_antigen"/>
</dbReference>
<dbReference type="EMBL" id="DXFW01000020">
    <property type="protein sequence ID" value="HIX05739.1"/>
    <property type="molecule type" value="Genomic_DNA"/>
</dbReference>
<keyword evidence="1" id="KW-0378">Hydrolase</keyword>
<accession>A0A9D2ADL7</accession>
<dbReference type="AlphaFoldDB" id="A0A9D2ADL7"/>
<protein>
    <submittedName>
        <fullName evidence="1">Alpha/beta hydrolase</fullName>
    </submittedName>
</protein>
<evidence type="ECO:0000313" key="2">
    <source>
        <dbReference type="Proteomes" id="UP000824193"/>
    </source>
</evidence>
<dbReference type="PANTHER" id="PTHR48098:SF6">
    <property type="entry name" value="FERRI-BACILLIBACTIN ESTERASE BESA"/>
    <property type="match status" value="1"/>
</dbReference>
<dbReference type="SUPFAM" id="SSF53474">
    <property type="entry name" value="alpha/beta-Hydrolases"/>
    <property type="match status" value="1"/>
</dbReference>
<comment type="caution">
    <text evidence="1">The sequence shown here is derived from an EMBL/GenBank/DDBJ whole genome shotgun (WGS) entry which is preliminary data.</text>
</comment>
<dbReference type="PANTHER" id="PTHR48098">
    <property type="entry name" value="ENTEROCHELIN ESTERASE-RELATED"/>
    <property type="match status" value="1"/>
</dbReference>
<proteinExistence type="predicted"/>
<sequence>MSVFSAAEPGAPVVYLNTFGEEGQAVFDALTAIGGPALTLVTISGLDWDRDMSPWDSPAVFKSAAPFAGGADDYLRLLAEEIVPAAERRLPSTPIWRGIAGYSLAGLFAVYALYRTDVFSRAASVSGSLWFPGFREYVLSHTPLRQPDCVFFSLGDRESKTRNPVLRTVQENTEALCEFYRGQGIRTAFQLNPGGHHDHSAQRTAAGIQWITNG</sequence>
<organism evidence="1 2">
    <name type="scientific">Candidatus Allofournierella pullicola</name>
    <dbReference type="NCBI Taxonomy" id="2838596"/>
    <lineage>
        <taxon>Bacteria</taxon>
        <taxon>Bacillati</taxon>
        <taxon>Bacillota</taxon>
        <taxon>Clostridia</taxon>
        <taxon>Eubacteriales</taxon>
        <taxon>Oscillospiraceae</taxon>
        <taxon>Allofournierella</taxon>
    </lineage>
</organism>
<gene>
    <name evidence="1" type="ORF">H9865_06525</name>
</gene>
<evidence type="ECO:0000313" key="1">
    <source>
        <dbReference type="EMBL" id="HIX05739.1"/>
    </source>
</evidence>
<name>A0A9D2ADL7_9FIRM</name>
<dbReference type="GO" id="GO:0016787">
    <property type="term" value="F:hydrolase activity"/>
    <property type="evidence" value="ECO:0007669"/>
    <property type="project" value="UniProtKB-KW"/>
</dbReference>
<dbReference type="Proteomes" id="UP000824193">
    <property type="component" value="Unassembled WGS sequence"/>
</dbReference>
<dbReference type="InterPro" id="IPR000801">
    <property type="entry name" value="Esterase-like"/>
</dbReference>